<reference evidence="3 4" key="1">
    <citation type="submission" date="2017-06" db="EMBL/GenBank/DDBJ databases">
        <title>Draft genome sequence of a variant of Elsinoe murrayae.</title>
        <authorList>
            <person name="Cheng Q."/>
        </authorList>
    </citation>
    <scope>NUCLEOTIDE SEQUENCE [LARGE SCALE GENOMIC DNA]</scope>
    <source>
        <strain evidence="3 4">CQ-2017a</strain>
    </source>
</reference>
<sequence>MTGSTPKARVVEKGGHHRYVPVDLLRQLPSAVWKIHDYKKSEGVFNSFFTAEKFFSKFPWRFHFFWCNDINPNGPLILVHETYARMFIDQVQKRFPKDTRIVFPSVAEWPGLIADFKYYPGVEPQVLPDEPRSKDAFNSMRERLQAFPLHDDTAHRPELVAQLKETIEATATCLAKNKKELKVRAQAEFNKTSNEAMKKMQRALGLLPVDLQGDDPLGPLETSHPTGICPFQSPVIICVDVEAHERMKSVVTEIGIATLDTSEIQDIAPGTFGINWQDKIRTRHIRTQEYRHHVNRQFVSGCPDNFKFGVSEFVPVKELAATVATCFRPPFGASYQSSQTAALDPTAPTFKPAGTSEPKRNLILLGHDTDNDIAYLKQVGYDVSNLSNIVHVADTCTLYSALTGSRNKTRLGKILDEIDIDAWYLHNAGNDAWYTLAAAIGLAVGEREGRKFGDQPAPDASVGPKAVATPAEPQQGWSTHESAVSNAVAKDTLAVKQPQSPAPVEEEDLISFDDPEPETSSAVNSKEDDAPAVSEEDQVCNQATWIAEEESVPEARTPETVIDTRSENTQKLKEKGGFLAYMVERLEAEAKKDTHGDGK</sequence>
<proteinExistence type="predicted"/>
<dbReference type="InParanoid" id="A0A2K1QM60"/>
<evidence type="ECO:0000256" key="1">
    <source>
        <dbReference type="SAM" id="MobiDB-lite"/>
    </source>
</evidence>
<feature type="compositionally biased region" description="Acidic residues" evidence="1">
    <location>
        <begin position="504"/>
        <end position="517"/>
    </location>
</feature>
<dbReference type="Pfam" id="PF21762">
    <property type="entry name" value="DEDDh_C"/>
    <property type="match status" value="1"/>
</dbReference>
<dbReference type="InterPro" id="IPR036397">
    <property type="entry name" value="RNaseH_sf"/>
</dbReference>
<evidence type="ECO:0000259" key="2">
    <source>
        <dbReference type="Pfam" id="PF21762"/>
    </source>
</evidence>
<dbReference type="PANTHER" id="PTHR28083">
    <property type="entry name" value="GOOD FOR FULL DBP5 ACTIVITY PROTEIN 2"/>
    <property type="match status" value="1"/>
</dbReference>
<evidence type="ECO:0000313" key="4">
    <source>
        <dbReference type="Proteomes" id="UP000243797"/>
    </source>
</evidence>
<protein>
    <recommendedName>
        <fullName evidence="2">Gfd2/YDR514C-like C-terminal domain-containing protein</fullName>
    </recommendedName>
</protein>
<keyword evidence="4" id="KW-1185">Reference proteome</keyword>
<dbReference type="InterPro" id="IPR040151">
    <property type="entry name" value="Gfd2/YDR514C-like"/>
</dbReference>
<accession>A0A2K1QM60</accession>
<dbReference type="AlphaFoldDB" id="A0A2K1QM60"/>
<dbReference type="InterPro" id="IPR048519">
    <property type="entry name" value="Gfd2/YDR514C-like_C"/>
</dbReference>
<dbReference type="Gene3D" id="3.30.420.10">
    <property type="entry name" value="Ribonuclease H-like superfamily/Ribonuclease H"/>
    <property type="match status" value="1"/>
</dbReference>
<dbReference type="GO" id="GO:0005634">
    <property type="term" value="C:nucleus"/>
    <property type="evidence" value="ECO:0007669"/>
    <property type="project" value="TreeGrafter"/>
</dbReference>
<dbReference type="GO" id="GO:0003676">
    <property type="term" value="F:nucleic acid binding"/>
    <property type="evidence" value="ECO:0007669"/>
    <property type="project" value="InterPro"/>
</dbReference>
<organism evidence="3 4">
    <name type="scientific">Sphaceloma murrayae</name>
    <dbReference type="NCBI Taxonomy" id="2082308"/>
    <lineage>
        <taxon>Eukaryota</taxon>
        <taxon>Fungi</taxon>
        <taxon>Dikarya</taxon>
        <taxon>Ascomycota</taxon>
        <taxon>Pezizomycotina</taxon>
        <taxon>Dothideomycetes</taxon>
        <taxon>Dothideomycetidae</taxon>
        <taxon>Myriangiales</taxon>
        <taxon>Elsinoaceae</taxon>
        <taxon>Sphaceloma</taxon>
    </lineage>
</organism>
<dbReference type="EMBL" id="NKHZ01000058">
    <property type="protein sequence ID" value="PNS16245.1"/>
    <property type="molecule type" value="Genomic_DNA"/>
</dbReference>
<dbReference type="SUPFAM" id="SSF53098">
    <property type="entry name" value="Ribonuclease H-like"/>
    <property type="match status" value="1"/>
</dbReference>
<feature type="region of interest" description="Disordered" evidence="1">
    <location>
        <begin position="450"/>
        <end position="537"/>
    </location>
</feature>
<dbReference type="OrthoDB" id="5953249at2759"/>
<dbReference type="InterPro" id="IPR012337">
    <property type="entry name" value="RNaseH-like_sf"/>
</dbReference>
<feature type="domain" description="Gfd2/YDR514C-like C-terminal" evidence="2">
    <location>
        <begin position="235"/>
        <end position="441"/>
    </location>
</feature>
<evidence type="ECO:0000313" key="3">
    <source>
        <dbReference type="EMBL" id="PNS16245.1"/>
    </source>
</evidence>
<comment type="caution">
    <text evidence="3">The sequence shown here is derived from an EMBL/GenBank/DDBJ whole genome shotgun (WGS) entry which is preliminary data.</text>
</comment>
<name>A0A2K1QM60_9PEZI</name>
<gene>
    <name evidence="3" type="ORF">CAC42_6352</name>
</gene>
<feature type="compositionally biased region" description="Polar residues" evidence="1">
    <location>
        <begin position="475"/>
        <end position="485"/>
    </location>
</feature>
<dbReference type="PANTHER" id="PTHR28083:SF1">
    <property type="entry name" value="GOOD FOR FULL DBP5 ACTIVITY PROTEIN 2"/>
    <property type="match status" value="1"/>
</dbReference>
<dbReference type="Proteomes" id="UP000243797">
    <property type="component" value="Unassembled WGS sequence"/>
</dbReference>
<dbReference type="STRING" id="2082308.A0A2K1QM60"/>